<keyword evidence="1" id="KW-0808">Transferase</keyword>
<comment type="caution">
    <text evidence="6">The sequence shown here is derived from an EMBL/GenBank/DDBJ whole genome shotgun (WGS) entry which is preliminary data.</text>
</comment>
<accession>A0ABV5V804</accession>
<dbReference type="Proteomes" id="UP001589703">
    <property type="component" value="Unassembled WGS sequence"/>
</dbReference>
<reference evidence="6 7" key="1">
    <citation type="submission" date="2024-09" db="EMBL/GenBank/DDBJ databases">
        <authorList>
            <person name="Sun Q."/>
            <person name="Mori K."/>
        </authorList>
    </citation>
    <scope>NUCLEOTIDE SEQUENCE [LARGE SCALE GENOMIC DNA]</scope>
    <source>
        <strain evidence="6 7">JCM 10918</strain>
    </source>
</reference>
<feature type="transmembrane region" description="Helical" evidence="4">
    <location>
        <begin position="123"/>
        <end position="142"/>
    </location>
</feature>
<evidence type="ECO:0000313" key="6">
    <source>
        <dbReference type="EMBL" id="MFB9733885.1"/>
    </source>
</evidence>
<dbReference type="SUPFAM" id="SSF55874">
    <property type="entry name" value="ATPase domain of HSP90 chaperone/DNA topoisomerase II/histidine kinase"/>
    <property type="match status" value="1"/>
</dbReference>
<evidence type="ECO:0000313" key="7">
    <source>
        <dbReference type="Proteomes" id="UP001589703"/>
    </source>
</evidence>
<dbReference type="InterPro" id="IPR050482">
    <property type="entry name" value="Sensor_HK_TwoCompSys"/>
</dbReference>
<dbReference type="GO" id="GO:0016301">
    <property type="term" value="F:kinase activity"/>
    <property type="evidence" value="ECO:0007669"/>
    <property type="project" value="UniProtKB-KW"/>
</dbReference>
<name>A0ABV5V804_9ACTN</name>
<keyword evidence="4" id="KW-1133">Transmembrane helix</keyword>
<dbReference type="RefSeq" id="WP_247463066.1">
    <property type="nucleotide sequence ID" value="NZ_JBHMAR010000001.1"/>
</dbReference>
<dbReference type="PANTHER" id="PTHR24421">
    <property type="entry name" value="NITRATE/NITRITE SENSOR PROTEIN NARX-RELATED"/>
    <property type="match status" value="1"/>
</dbReference>
<evidence type="ECO:0000259" key="5">
    <source>
        <dbReference type="Pfam" id="PF02518"/>
    </source>
</evidence>
<dbReference type="CDD" id="cd16917">
    <property type="entry name" value="HATPase_UhpB-NarQ-NarX-like"/>
    <property type="match status" value="1"/>
</dbReference>
<dbReference type="Pfam" id="PF02518">
    <property type="entry name" value="HATPase_c"/>
    <property type="match status" value="1"/>
</dbReference>
<keyword evidence="4" id="KW-0472">Membrane</keyword>
<keyword evidence="7" id="KW-1185">Reference proteome</keyword>
<keyword evidence="2 6" id="KW-0418">Kinase</keyword>
<protein>
    <submittedName>
        <fullName evidence="6">Sensor histidine kinase</fullName>
    </submittedName>
</protein>
<dbReference type="InterPro" id="IPR036890">
    <property type="entry name" value="HATPase_C_sf"/>
</dbReference>
<evidence type="ECO:0000256" key="3">
    <source>
        <dbReference type="ARBA" id="ARBA00023012"/>
    </source>
</evidence>
<feature type="transmembrane region" description="Helical" evidence="4">
    <location>
        <begin position="148"/>
        <end position="170"/>
    </location>
</feature>
<dbReference type="InterPro" id="IPR003594">
    <property type="entry name" value="HATPase_dom"/>
</dbReference>
<dbReference type="EMBL" id="JBHMAR010000001">
    <property type="protein sequence ID" value="MFB9733885.1"/>
    <property type="molecule type" value="Genomic_DNA"/>
</dbReference>
<evidence type="ECO:0000256" key="4">
    <source>
        <dbReference type="SAM" id="Phobius"/>
    </source>
</evidence>
<evidence type="ECO:0000256" key="2">
    <source>
        <dbReference type="ARBA" id="ARBA00022777"/>
    </source>
</evidence>
<evidence type="ECO:0000256" key="1">
    <source>
        <dbReference type="ARBA" id="ARBA00022679"/>
    </source>
</evidence>
<dbReference type="Gene3D" id="3.30.565.10">
    <property type="entry name" value="Histidine kinase-like ATPase, C-terminal domain"/>
    <property type="match status" value="1"/>
</dbReference>
<keyword evidence="4" id="KW-0812">Transmembrane</keyword>
<feature type="transmembrane region" description="Helical" evidence="4">
    <location>
        <begin position="75"/>
        <end position="93"/>
    </location>
</feature>
<gene>
    <name evidence="6" type="ORF">ACFFRO_01760</name>
</gene>
<feature type="transmembrane region" description="Helical" evidence="4">
    <location>
        <begin position="42"/>
        <end position="63"/>
    </location>
</feature>
<keyword evidence="3" id="KW-0902">Two-component regulatory system</keyword>
<proteinExistence type="predicted"/>
<organism evidence="6 7">
    <name type="scientific">Streptomyces thermocoprophilus</name>
    <dbReference type="NCBI Taxonomy" id="78356"/>
    <lineage>
        <taxon>Bacteria</taxon>
        <taxon>Bacillati</taxon>
        <taxon>Actinomycetota</taxon>
        <taxon>Actinomycetes</taxon>
        <taxon>Kitasatosporales</taxon>
        <taxon>Streptomycetaceae</taxon>
        <taxon>Streptomyces</taxon>
    </lineage>
</organism>
<sequence length="394" mass="40843">MHAGPGSGLQRARSFMMLATGLYRASHLVVGAVAVAQHQRGLVLSWAGFAVALGSSTAVFLTARARHWFTFWPPLIDLVLIGCVLPYVVYAGGADRPSMIAWAMLLGGSASAVCAVAYRGRTAVAGCVSALLVTHTGGYWVAGADVAVTAGHLNAVVSSAVLARVFWWYLRRQGTALDAATEQAIAAEAERARYAERMAHHRALHDTVLATLTAIATGRADPGAEAVRERCAREAAYLRRLVQQQAEGDAAPAVTEAVERAVRSVECLGLRVKAQYGAVPDIPGPVAEALGSAVTEALNNVLRHAGTGQAYVTVTGLGDGETDDEGQGAGGKEGRRGGVVVTVADRGIGFDPRTAGKGIGLRSSVVARMEEAGGAAEIDSAPGEGTCVVLRWPA</sequence>
<feature type="domain" description="Histidine kinase/HSP90-like ATPase" evidence="5">
    <location>
        <begin position="288"/>
        <end position="393"/>
    </location>
</feature>
<feature type="transmembrane region" description="Helical" evidence="4">
    <location>
        <begin position="99"/>
        <end position="118"/>
    </location>
</feature>
<feature type="transmembrane region" description="Helical" evidence="4">
    <location>
        <begin position="15"/>
        <end position="36"/>
    </location>
</feature>